<feature type="domain" description="ABC3 transporter permease C-terminal" evidence="8">
    <location>
        <begin position="354"/>
        <end position="472"/>
    </location>
</feature>
<dbReference type="PANTHER" id="PTHR30572:SF4">
    <property type="entry name" value="ABC TRANSPORTER PERMEASE YTRF"/>
    <property type="match status" value="1"/>
</dbReference>
<evidence type="ECO:0000259" key="8">
    <source>
        <dbReference type="Pfam" id="PF02687"/>
    </source>
</evidence>
<evidence type="ECO:0000256" key="7">
    <source>
        <dbReference type="SAM" id="Phobius"/>
    </source>
</evidence>
<dbReference type="STRING" id="861299.J421_3712"/>
<feature type="transmembrane region" description="Helical" evidence="7">
    <location>
        <begin position="403"/>
        <end position="428"/>
    </location>
</feature>
<evidence type="ECO:0000256" key="1">
    <source>
        <dbReference type="ARBA" id="ARBA00004651"/>
    </source>
</evidence>
<feature type="transmembrane region" description="Helical" evidence="7">
    <location>
        <begin position="25"/>
        <end position="44"/>
    </location>
</feature>
<dbReference type="GO" id="GO:0022857">
    <property type="term" value="F:transmembrane transporter activity"/>
    <property type="evidence" value="ECO:0007669"/>
    <property type="project" value="TreeGrafter"/>
</dbReference>
<name>W0RJK4_9BACT</name>
<sequence length="479" mass="49453">MTLFSASAALRSGFAALRTNPLRTFLSALGVVIGIGAMISVLALSDGVESSIRKQLAADGRVLTMRIEPKTTEFVDGLQMPRARFAVFGSADAEALGAVVGTAGTVDLSVTGPSYVTVGDAGKRRGMMLRGLNFPPPYVREHPPAAGRFFAADEGRSGARVLVLSDALAAALAQTLKESPAAADVVPATTTGRRDAAAARPKRVQPTTAECRALVGRSVTVGDEPWTIIGILQPPEDAPTACSGKPAATRLPGGPSMGLPSAVAPTGAALRAVVAMPGRPIAPTLVLTAARVEDLPTLRAAAQRWLSMRFGKPTGSGASASGGWHDQVDLSSYERESEGIRQGMLVFRLLMGAITGISLVVGGVGIMNVLLATVTERTREIGISKAVGARRRDVLVQYLAESVAISAMGAVLGTALGYAVAQVVAAFMRTQATMPVHAGFSLSTMLVAVGAPLVVGVAFGMYPALRASRLSPIDAIRHE</sequence>
<evidence type="ECO:0000256" key="5">
    <source>
        <dbReference type="ARBA" id="ARBA00023136"/>
    </source>
</evidence>
<dbReference type="RefSeq" id="WP_025412700.1">
    <property type="nucleotide sequence ID" value="NZ_CP007128.1"/>
</dbReference>
<dbReference type="AlphaFoldDB" id="W0RJK4"/>
<keyword evidence="4 7" id="KW-1133">Transmembrane helix</keyword>
<keyword evidence="2" id="KW-1003">Cell membrane</keyword>
<dbReference type="PATRIC" id="fig|861299.3.peg.3767"/>
<evidence type="ECO:0008006" key="12">
    <source>
        <dbReference type="Google" id="ProtNLM"/>
    </source>
</evidence>
<dbReference type="eggNOG" id="COG0577">
    <property type="taxonomic scope" value="Bacteria"/>
</dbReference>
<reference evidence="10 11" key="1">
    <citation type="journal article" date="2014" name="Genome Announc.">
        <title>Genome Sequence and Methylome of Soil Bacterium Gemmatirosa kalamazoonensis KBS708T, a Member of the Rarely Cultivated Gemmatimonadetes Phylum.</title>
        <authorList>
            <person name="Debruyn J.M."/>
            <person name="Radosevich M."/>
            <person name="Wommack K.E."/>
            <person name="Polson S.W."/>
            <person name="Hauser L.J."/>
            <person name="Fawaz M.N."/>
            <person name="Korlach J."/>
            <person name="Tsai Y.C."/>
        </authorList>
    </citation>
    <scope>NUCLEOTIDE SEQUENCE [LARGE SCALE GENOMIC DNA]</scope>
    <source>
        <strain evidence="10 11">KBS708</strain>
    </source>
</reference>
<comment type="subcellular location">
    <subcellularLocation>
        <location evidence="1">Cell membrane</location>
        <topology evidence="1">Multi-pass membrane protein</topology>
    </subcellularLocation>
</comment>
<evidence type="ECO:0000313" key="10">
    <source>
        <dbReference type="EMBL" id="AHG91249.1"/>
    </source>
</evidence>
<dbReference type="InParanoid" id="W0RJK4"/>
<dbReference type="KEGG" id="gba:J421_3712"/>
<protein>
    <recommendedName>
        <fullName evidence="12">MacB-like periplasmic core domain protein</fullName>
    </recommendedName>
</protein>
<evidence type="ECO:0000256" key="4">
    <source>
        <dbReference type="ARBA" id="ARBA00022989"/>
    </source>
</evidence>
<evidence type="ECO:0000259" key="9">
    <source>
        <dbReference type="Pfam" id="PF12704"/>
    </source>
</evidence>
<organism evidence="10 11">
    <name type="scientific">Gemmatirosa kalamazoonensis</name>
    <dbReference type="NCBI Taxonomy" id="861299"/>
    <lineage>
        <taxon>Bacteria</taxon>
        <taxon>Pseudomonadati</taxon>
        <taxon>Gemmatimonadota</taxon>
        <taxon>Gemmatimonadia</taxon>
        <taxon>Gemmatimonadales</taxon>
        <taxon>Gemmatimonadaceae</taxon>
        <taxon>Gemmatirosa</taxon>
    </lineage>
</organism>
<evidence type="ECO:0000256" key="2">
    <source>
        <dbReference type="ARBA" id="ARBA00022475"/>
    </source>
</evidence>
<keyword evidence="5 7" id="KW-0472">Membrane</keyword>
<feature type="domain" description="MacB-like periplasmic core" evidence="9">
    <location>
        <begin position="24"/>
        <end position="236"/>
    </location>
</feature>
<dbReference type="Pfam" id="PF02687">
    <property type="entry name" value="FtsX"/>
    <property type="match status" value="1"/>
</dbReference>
<evidence type="ECO:0000256" key="6">
    <source>
        <dbReference type="ARBA" id="ARBA00038076"/>
    </source>
</evidence>
<evidence type="ECO:0000256" key="3">
    <source>
        <dbReference type="ARBA" id="ARBA00022692"/>
    </source>
</evidence>
<dbReference type="OrthoDB" id="9770036at2"/>
<proteinExistence type="inferred from homology"/>
<dbReference type="PANTHER" id="PTHR30572">
    <property type="entry name" value="MEMBRANE COMPONENT OF TRANSPORTER-RELATED"/>
    <property type="match status" value="1"/>
</dbReference>
<dbReference type="HOGENOM" id="CLU_000604_8_0_0"/>
<keyword evidence="3 7" id="KW-0812">Transmembrane</keyword>
<dbReference type="Pfam" id="PF12704">
    <property type="entry name" value="MacB_PCD"/>
    <property type="match status" value="1"/>
</dbReference>
<feature type="transmembrane region" description="Helical" evidence="7">
    <location>
        <begin position="345"/>
        <end position="371"/>
    </location>
</feature>
<dbReference type="Proteomes" id="UP000019151">
    <property type="component" value="Chromosome"/>
</dbReference>
<dbReference type="GO" id="GO:0005886">
    <property type="term" value="C:plasma membrane"/>
    <property type="evidence" value="ECO:0007669"/>
    <property type="project" value="UniProtKB-SubCell"/>
</dbReference>
<evidence type="ECO:0000313" key="11">
    <source>
        <dbReference type="Proteomes" id="UP000019151"/>
    </source>
</evidence>
<keyword evidence="11" id="KW-1185">Reference proteome</keyword>
<dbReference type="InterPro" id="IPR050250">
    <property type="entry name" value="Macrolide_Exporter_MacB"/>
</dbReference>
<dbReference type="EMBL" id="CP007128">
    <property type="protein sequence ID" value="AHG91249.1"/>
    <property type="molecule type" value="Genomic_DNA"/>
</dbReference>
<accession>W0RJK4</accession>
<dbReference type="InterPro" id="IPR025857">
    <property type="entry name" value="MacB_PCD"/>
</dbReference>
<feature type="transmembrane region" description="Helical" evidence="7">
    <location>
        <begin position="440"/>
        <end position="462"/>
    </location>
</feature>
<comment type="similarity">
    <text evidence="6">Belongs to the ABC-4 integral membrane protein family.</text>
</comment>
<gene>
    <name evidence="10" type="ORF">J421_3712</name>
</gene>
<dbReference type="InterPro" id="IPR003838">
    <property type="entry name" value="ABC3_permease_C"/>
</dbReference>